<name>A0A1M6DAD9_9FIRM</name>
<dbReference type="NCBIfam" id="NF001898">
    <property type="entry name" value="PRK00654.1-1"/>
    <property type="match status" value="1"/>
</dbReference>
<dbReference type="PANTHER" id="PTHR45825:SF11">
    <property type="entry name" value="ALPHA AMYLASE DOMAIN-CONTAINING PROTEIN"/>
    <property type="match status" value="1"/>
</dbReference>
<evidence type="ECO:0000256" key="3">
    <source>
        <dbReference type="ARBA" id="ARBA00010281"/>
    </source>
</evidence>
<protein>
    <recommendedName>
        <fullName evidence="7">Glycogen synthase</fullName>
        <ecNumber evidence="7">2.4.1.21</ecNumber>
    </recommendedName>
    <alternativeName>
        <fullName evidence="7">Starch [bacterial glycogen] synthase</fullName>
    </alternativeName>
</protein>
<evidence type="ECO:0000256" key="1">
    <source>
        <dbReference type="ARBA" id="ARBA00001478"/>
    </source>
</evidence>
<dbReference type="InterPro" id="IPR011835">
    <property type="entry name" value="GS/SS"/>
</dbReference>
<dbReference type="Pfam" id="PF08323">
    <property type="entry name" value="Glyco_transf_5"/>
    <property type="match status" value="1"/>
</dbReference>
<comment type="function">
    <text evidence="2 7">Synthesizes alpha-1,4-glucan chains using ADP-glucose.</text>
</comment>
<reference evidence="10 11" key="1">
    <citation type="submission" date="2016-11" db="EMBL/GenBank/DDBJ databases">
        <authorList>
            <person name="Varghese N."/>
            <person name="Submissions S."/>
        </authorList>
    </citation>
    <scope>NUCLEOTIDE SEQUENCE [LARGE SCALE GENOMIC DNA]</scope>
    <source>
        <strain evidence="10 11">DSM 19027</strain>
    </source>
</reference>
<accession>A0A1M6DAD9</accession>
<keyword evidence="11" id="KW-1185">Reference proteome</keyword>
<keyword evidence="6 7" id="KW-0320">Glycogen biosynthesis</keyword>
<evidence type="ECO:0000313" key="11">
    <source>
        <dbReference type="Proteomes" id="UP000324781"/>
    </source>
</evidence>
<dbReference type="InterPro" id="IPR013534">
    <property type="entry name" value="Starch_synth_cat_dom"/>
</dbReference>
<proteinExistence type="inferred from homology"/>
<dbReference type="GO" id="GO:0004373">
    <property type="term" value="F:alpha-1,4-glucan glucosyltransferase (UDP-glucose donor) activity"/>
    <property type="evidence" value="ECO:0007669"/>
    <property type="project" value="InterPro"/>
</dbReference>
<dbReference type="NCBIfam" id="NF001899">
    <property type="entry name" value="PRK00654.1-2"/>
    <property type="match status" value="1"/>
</dbReference>
<comment type="similarity">
    <text evidence="3 7">Belongs to the glycosyltransferase 1 family. Bacterial/plant glycogen synthase subfamily.</text>
</comment>
<evidence type="ECO:0000256" key="7">
    <source>
        <dbReference type="HAMAP-Rule" id="MF_00484"/>
    </source>
</evidence>
<dbReference type="OrthoDB" id="9808590at2"/>
<dbReference type="EC" id="2.4.1.21" evidence="7"/>
<organism evidence="10 11">
    <name type="scientific">Thermoclostridium caenicola</name>
    <dbReference type="NCBI Taxonomy" id="659425"/>
    <lineage>
        <taxon>Bacteria</taxon>
        <taxon>Bacillati</taxon>
        <taxon>Bacillota</taxon>
        <taxon>Clostridia</taxon>
        <taxon>Eubacteriales</taxon>
        <taxon>Oscillospiraceae</taxon>
        <taxon>Thermoclostridium</taxon>
    </lineage>
</organism>
<dbReference type="Pfam" id="PF00534">
    <property type="entry name" value="Glycos_transf_1"/>
    <property type="match status" value="1"/>
</dbReference>
<dbReference type="UniPathway" id="UPA00164"/>
<comment type="catalytic activity">
    <reaction evidence="1 7">
        <text>[(1-&gt;4)-alpha-D-glucosyl](n) + ADP-alpha-D-glucose = [(1-&gt;4)-alpha-D-glucosyl](n+1) + ADP + H(+)</text>
        <dbReference type="Rhea" id="RHEA:18189"/>
        <dbReference type="Rhea" id="RHEA-COMP:9584"/>
        <dbReference type="Rhea" id="RHEA-COMP:9587"/>
        <dbReference type="ChEBI" id="CHEBI:15378"/>
        <dbReference type="ChEBI" id="CHEBI:15444"/>
        <dbReference type="ChEBI" id="CHEBI:57498"/>
        <dbReference type="ChEBI" id="CHEBI:456216"/>
        <dbReference type="EC" id="2.4.1.21"/>
    </reaction>
</comment>
<feature type="domain" description="Glycosyl transferase family 1" evidence="8">
    <location>
        <begin position="296"/>
        <end position="454"/>
    </location>
</feature>
<dbReference type="RefSeq" id="WP_149677974.1">
    <property type="nucleotide sequence ID" value="NZ_FQZP01000007.1"/>
</dbReference>
<dbReference type="GO" id="GO:0009011">
    <property type="term" value="F:alpha-1,4-glucan glucosyltransferase (ADP-glucose donor) activity"/>
    <property type="evidence" value="ECO:0007669"/>
    <property type="project" value="UniProtKB-UniRule"/>
</dbReference>
<dbReference type="NCBIfam" id="TIGR02095">
    <property type="entry name" value="glgA"/>
    <property type="match status" value="1"/>
</dbReference>
<gene>
    <name evidence="7" type="primary">glgA</name>
    <name evidence="10" type="ORF">SAMN05444373_100712</name>
</gene>
<evidence type="ECO:0000259" key="8">
    <source>
        <dbReference type="Pfam" id="PF00534"/>
    </source>
</evidence>
<keyword evidence="4 7" id="KW-0328">Glycosyltransferase</keyword>
<evidence type="ECO:0000256" key="2">
    <source>
        <dbReference type="ARBA" id="ARBA00002764"/>
    </source>
</evidence>
<evidence type="ECO:0000256" key="6">
    <source>
        <dbReference type="ARBA" id="ARBA00023056"/>
    </source>
</evidence>
<dbReference type="AlphaFoldDB" id="A0A1M6DAD9"/>
<dbReference type="Proteomes" id="UP000324781">
    <property type="component" value="Unassembled WGS sequence"/>
</dbReference>
<sequence>MKNIRIWFASSEVAPFAKTGGLADVAGSLPKALKKLGADVRVVLPKYGQIPSEYVERMTFMGYTMVDLTWRKQYCGVFSLEHEGVTYYFLDNEYYFFRDWYYGMGDDGERFAFFSKAILEVLPLIGFKPDIIHLNDWQTGLVSVLLDAHYRDYRENGFYKNMHTVFTIHNLKYQGVFPKQMMDEVIGLDWKYFHPDGVEFYDHINYLKAGLAYSAVLTTVSKTYAEEIKYDFFGENLQGLIRKRASDLYGIVNGIDYERNNPETDGRLYRTYSVNNPEGKYENKRRLQEDLGLDVKADTPVIGIISRLIDQKGFDLIACMMPELMEMDLQLVVLGTGDRRYEDLFRWAQSQYPRRVSANICYDSVLAQRIYAGSDMFLMPSLYEPCGLSQLFSMRYGTVPIVRETGGLKDTVVPYNMYTGEGTGFTFANYNAHEMKDAVARAIQVYRDKEKWSKLVKACMSQDFSWDHSAREYLQLYKTILERYGN</sequence>
<dbReference type="GO" id="GO:0005978">
    <property type="term" value="P:glycogen biosynthetic process"/>
    <property type="evidence" value="ECO:0007669"/>
    <property type="project" value="UniProtKB-UniRule"/>
</dbReference>
<comment type="pathway">
    <text evidence="7">Glycan biosynthesis; glycogen biosynthesis.</text>
</comment>
<feature type="binding site" evidence="7">
    <location>
        <position position="18"/>
    </location>
    <ligand>
        <name>ADP-alpha-D-glucose</name>
        <dbReference type="ChEBI" id="CHEBI:57498"/>
    </ligand>
</feature>
<dbReference type="PANTHER" id="PTHR45825">
    <property type="entry name" value="GRANULE-BOUND STARCH SYNTHASE 1, CHLOROPLASTIC/AMYLOPLASTIC"/>
    <property type="match status" value="1"/>
</dbReference>
<dbReference type="Gene3D" id="3.40.50.2000">
    <property type="entry name" value="Glycogen Phosphorylase B"/>
    <property type="match status" value="2"/>
</dbReference>
<dbReference type="HAMAP" id="MF_00484">
    <property type="entry name" value="Glycogen_synth"/>
    <property type="match status" value="1"/>
</dbReference>
<evidence type="ECO:0000259" key="9">
    <source>
        <dbReference type="Pfam" id="PF08323"/>
    </source>
</evidence>
<evidence type="ECO:0000256" key="4">
    <source>
        <dbReference type="ARBA" id="ARBA00022676"/>
    </source>
</evidence>
<keyword evidence="5 7" id="KW-0808">Transferase</keyword>
<evidence type="ECO:0000256" key="5">
    <source>
        <dbReference type="ARBA" id="ARBA00022679"/>
    </source>
</evidence>
<dbReference type="InterPro" id="IPR001296">
    <property type="entry name" value="Glyco_trans_1"/>
</dbReference>
<dbReference type="CDD" id="cd03791">
    <property type="entry name" value="GT5_Glycogen_synthase_DULL1-like"/>
    <property type="match status" value="1"/>
</dbReference>
<evidence type="ECO:0000313" key="10">
    <source>
        <dbReference type="EMBL" id="SHI70071.1"/>
    </source>
</evidence>
<dbReference type="EMBL" id="FQZP01000007">
    <property type="protein sequence ID" value="SHI70071.1"/>
    <property type="molecule type" value="Genomic_DNA"/>
</dbReference>
<feature type="domain" description="Starch synthase catalytic" evidence="9">
    <location>
        <begin position="5"/>
        <end position="243"/>
    </location>
</feature>
<dbReference type="SUPFAM" id="SSF53756">
    <property type="entry name" value="UDP-Glycosyltransferase/glycogen phosphorylase"/>
    <property type="match status" value="1"/>
</dbReference>